<proteinExistence type="predicted"/>
<sequence length="164" mass="19214">MKLINFLAFDAFNQLKEKMGTKKLGYFEIFNPEKHLTGNERIILSEATLTIESWYLRILCDQTIAYKNSRIIVAGKEQTLHVSYCEQVEYMCKQSASLVISANENLLNSIQYQKFSICHLCLQKIRYKGFDQRIKRRAGYNQLIICQFSLQAFFVAYPPYPLLF</sequence>
<reference evidence="1 2" key="1">
    <citation type="submission" date="2017-04" db="EMBL/GenBank/DDBJ databases">
        <title>Draft genome sequence of Zooshikella ganghwensis VG4 isolated from Red Sea sediments.</title>
        <authorList>
            <person name="Rehman Z."/>
            <person name="Alam I."/>
            <person name="Kamau A."/>
            <person name="Bajic V."/>
            <person name="Leiknes T."/>
        </authorList>
    </citation>
    <scope>NUCLEOTIDE SEQUENCE [LARGE SCALE GENOMIC DNA]</scope>
    <source>
        <strain evidence="1 2">VG4</strain>
    </source>
</reference>
<evidence type="ECO:0000313" key="1">
    <source>
        <dbReference type="EMBL" id="RDH44696.1"/>
    </source>
</evidence>
<gene>
    <name evidence="1" type="ORF">B9G39_15345</name>
</gene>
<dbReference type="Proteomes" id="UP000257039">
    <property type="component" value="Unassembled WGS sequence"/>
</dbReference>
<protein>
    <submittedName>
        <fullName evidence="1">Uncharacterized protein</fullName>
    </submittedName>
</protein>
<organism evidence="1 2">
    <name type="scientific">Zooshikella ganghwensis</name>
    <dbReference type="NCBI Taxonomy" id="202772"/>
    <lineage>
        <taxon>Bacteria</taxon>
        <taxon>Pseudomonadati</taxon>
        <taxon>Pseudomonadota</taxon>
        <taxon>Gammaproteobacteria</taxon>
        <taxon>Oceanospirillales</taxon>
        <taxon>Zooshikellaceae</taxon>
        <taxon>Zooshikella</taxon>
    </lineage>
</organism>
<accession>A0A4P9VP53</accession>
<keyword evidence="2" id="KW-1185">Reference proteome</keyword>
<comment type="caution">
    <text evidence="1">The sequence shown here is derived from an EMBL/GenBank/DDBJ whole genome shotgun (WGS) entry which is preliminary data.</text>
</comment>
<evidence type="ECO:0000313" key="2">
    <source>
        <dbReference type="Proteomes" id="UP000257039"/>
    </source>
</evidence>
<name>A0A4P9VP53_9GAMM</name>
<dbReference type="RefSeq" id="WP_094787797.1">
    <property type="nucleotide sequence ID" value="NZ_NDXW01000001.1"/>
</dbReference>
<dbReference type="EMBL" id="NDXW01000001">
    <property type="protein sequence ID" value="RDH44696.1"/>
    <property type="molecule type" value="Genomic_DNA"/>
</dbReference>
<dbReference type="AlphaFoldDB" id="A0A4P9VP53"/>